<comment type="caution">
    <text evidence="2">The sequence shown here is derived from an EMBL/GenBank/DDBJ whole genome shotgun (WGS) entry which is preliminary data.</text>
</comment>
<dbReference type="EMBL" id="LLXX01000095">
    <property type="protein sequence ID" value="KRR07560.1"/>
    <property type="molecule type" value="Genomic_DNA"/>
</dbReference>
<evidence type="ECO:0000313" key="2">
    <source>
        <dbReference type="EMBL" id="KRR07560.1"/>
    </source>
</evidence>
<name>A0A0R3LIE6_9BRAD</name>
<evidence type="ECO:0000256" key="1">
    <source>
        <dbReference type="SAM" id="MobiDB-lite"/>
    </source>
</evidence>
<keyword evidence="3" id="KW-1185">Reference proteome</keyword>
<feature type="compositionally biased region" description="Basic and acidic residues" evidence="1">
    <location>
        <begin position="57"/>
        <end position="73"/>
    </location>
</feature>
<evidence type="ECO:0000313" key="3">
    <source>
        <dbReference type="Proteomes" id="UP000051913"/>
    </source>
</evidence>
<feature type="region of interest" description="Disordered" evidence="1">
    <location>
        <begin position="55"/>
        <end position="102"/>
    </location>
</feature>
<accession>A0A0R3LIE6</accession>
<reference evidence="2 3" key="1">
    <citation type="submission" date="2014-03" db="EMBL/GenBank/DDBJ databases">
        <title>Bradyrhizobium valentinum sp. nov., isolated from effective nodules of Lupinus mariae-josephae, a lupine endemic of basic-lime soils in Eastern Spain.</title>
        <authorList>
            <person name="Duran D."/>
            <person name="Rey L."/>
            <person name="Navarro A."/>
            <person name="Busquets A."/>
            <person name="Imperial J."/>
            <person name="Ruiz-Argueso T."/>
        </authorList>
    </citation>
    <scope>NUCLEOTIDE SEQUENCE [LARGE SCALE GENOMIC DNA]</scope>
    <source>
        <strain evidence="2 3">LmjM3</strain>
    </source>
</reference>
<dbReference type="Proteomes" id="UP000051913">
    <property type="component" value="Unassembled WGS sequence"/>
</dbReference>
<gene>
    <name evidence="2" type="ORF">CP49_35025</name>
</gene>
<protein>
    <submittedName>
        <fullName evidence="2">Uncharacterized protein</fullName>
    </submittedName>
</protein>
<sequence length="102" mass="11461">MDPWTMQVARNHHVNSTNCWIDLQFLKVVQDIEGPFTEPYHLSVGITFRPVAGIDVSSDRGDRRNPTESDENVRATNIAGVDDMRHPGKPLLSLRPQEPVGI</sequence>
<dbReference type="AlphaFoldDB" id="A0A0R3LIE6"/>
<proteinExistence type="predicted"/>
<organism evidence="2 3">
    <name type="scientific">Bradyrhizobium valentinum</name>
    <dbReference type="NCBI Taxonomy" id="1518501"/>
    <lineage>
        <taxon>Bacteria</taxon>
        <taxon>Pseudomonadati</taxon>
        <taxon>Pseudomonadota</taxon>
        <taxon>Alphaproteobacteria</taxon>
        <taxon>Hyphomicrobiales</taxon>
        <taxon>Nitrobacteraceae</taxon>
        <taxon>Bradyrhizobium</taxon>
    </lineage>
</organism>